<proteinExistence type="predicted"/>
<organism evidence="1 2">
    <name type="scientific">Gigaspora margarita</name>
    <dbReference type="NCBI Taxonomy" id="4874"/>
    <lineage>
        <taxon>Eukaryota</taxon>
        <taxon>Fungi</taxon>
        <taxon>Fungi incertae sedis</taxon>
        <taxon>Mucoromycota</taxon>
        <taxon>Glomeromycotina</taxon>
        <taxon>Glomeromycetes</taxon>
        <taxon>Diversisporales</taxon>
        <taxon>Gigasporaceae</taxon>
        <taxon>Gigaspora</taxon>
    </lineage>
</organism>
<evidence type="ECO:0000313" key="2">
    <source>
        <dbReference type="Proteomes" id="UP000439903"/>
    </source>
</evidence>
<reference evidence="1 2" key="1">
    <citation type="journal article" date="2019" name="Environ. Microbiol.">
        <title>At the nexus of three kingdoms: the genome of the mycorrhizal fungus Gigaspora margarita provides insights into plant, endobacterial and fungal interactions.</title>
        <authorList>
            <person name="Venice F."/>
            <person name="Ghignone S."/>
            <person name="Salvioli di Fossalunga A."/>
            <person name="Amselem J."/>
            <person name="Novero M."/>
            <person name="Xianan X."/>
            <person name="Sedzielewska Toro K."/>
            <person name="Morin E."/>
            <person name="Lipzen A."/>
            <person name="Grigoriev I.V."/>
            <person name="Henrissat B."/>
            <person name="Martin F.M."/>
            <person name="Bonfante P."/>
        </authorList>
    </citation>
    <scope>NUCLEOTIDE SEQUENCE [LARGE SCALE GENOMIC DNA]</scope>
    <source>
        <strain evidence="1 2">BEG34</strain>
    </source>
</reference>
<comment type="caution">
    <text evidence="1">The sequence shown here is derived from an EMBL/GenBank/DDBJ whole genome shotgun (WGS) entry which is preliminary data.</text>
</comment>
<name>A0A8H4EV59_GIGMA</name>
<dbReference type="Proteomes" id="UP000439903">
    <property type="component" value="Unassembled WGS sequence"/>
</dbReference>
<keyword evidence="2" id="KW-1185">Reference proteome</keyword>
<sequence length="200" mass="21867">MDSSSITLDDLKSQINNITSSINTEFKNSIASNLDGRDMLVLDNFLTPQIGTTEDNGRSIMAKVTNEYITAKIISIVMNAYGAVICSNSDVQQQYSEYLCNCNAPIGNGSCIFAGGFGPNNDGSYDEYRHEQIDLIHQWRDVSDICHNVNGWGFNYDTCEGYKRHGKPPSSGKGGFKCTTGVGGNKRSTRYLSCSATDNP</sequence>
<protein>
    <submittedName>
        <fullName evidence="1">Uncharacterized protein</fullName>
    </submittedName>
</protein>
<dbReference type="EMBL" id="WTPW01000016">
    <property type="protein sequence ID" value="KAF0559576.1"/>
    <property type="molecule type" value="Genomic_DNA"/>
</dbReference>
<evidence type="ECO:0000313" key="1">
    <source>
        <dbReference type="EMBL" id="KAF0559576.1"/>
    </source>
</evidence>
<gene>
    <name evidence="1" type="ORF">F8M41_005269</name>
</gene>
<dbReference type="AlphaFoldDB" id="A0A8H4EV59"/>
<accession>A0A8H4EV59</accession>
<dbReference type="OrthoDB" id="2443832at2759"/>